<evidence type="ECO:0000256" key="1">
    <source>
        <dbReference type="SAM" id="SignalP"/>
    </source>
</evidence>
<feature type="chain" id="PRO_5030668000" evidence="1">
    <location>
        <begin position="19"/>
        <end position="109"/>
    </location>
</feature>
<proteinExistence type="predicted"/>
<keyword evidence="3" id="KW-1185">Reference proteome</keyword>
<organism evidence="2 3">
    <name type="scientific">Deinococcus humi</name>
    <dbReference type="NCBI Taxonomy" id="662880"/>
    <lineage>
        <taxon>Bacteria</taxon>
        <taxon>Thermotogati</taxon>
        <taxon>Deinococcota</taxon>
        <taxon>Deinococci</taxon>
        <taxon>Deinococcales</taxon>
        <taxon>Deinococcaceae</taxon>
        <taxon>Deinococcus</taxon>
    </lineage>
</organism>
<dbReference type="EMBL" id="JACHFL010000008">
    <property type="protein sequence ID" value="MBB5363981.1"/>
    <property type="molecule type" value="Genomic_DNA"/>
</dbReference>
<feature type="signal peptide" evidence="1">
    <location>
        <begin position="1"/>
        <end position="18"/>
    </location>
</feature>
<keyword evidence="1" id="KW-0732">Signal</keyword>
<evidence type="ECO:0000313" key="2">
    <source>
        <dbReference type="EMBL" id="MBB5363981.1"/>
    </source>
</evidence>
<accession>A0A7W8JVH3</accession>
<name>A0A7W8JVH3_9DEIO</name>
<comment type="caution">
    <text evidence="2">The sequence shown here is derived from an EMBL/GenBank/DDBJ whole genome shotgun (WGS) entry which is preliminary data.</text>
</comment>
<sequence>MRRALPLLLALLLPSAGALTLCRVDRSATPTRVPGIYNVTIRTVPECPEDGYAVVRLASGREYPWEVLSPGRPFTWRGVPWYWRGQWVAESGKIYTFKIPGLRAPWMWP</sequence>
<protein>
    <submittedName>
        <fullName evidence="2">Uncharacterized protein</fullName>
    </submittedName>
</protein>
<dbReference type="RefSeq" id="WP_184133724.1">
    <property type="nucleotide sequence ID" value="NZ_JACHFL010000008.1"/>
</dbReference>
<evidence type="ECO:0000313" key="3">
    <source>
        <dbReference type="Proteomes" id="UP000552709"/>
    </source>
</evidence>
<gene>
    <name evidence="2" type="ORF">HNQ08_003088</name>
</gene>
<reference evidence="2 3" key="1">
    <citation type="submission" date="2020-08" db="EMBL/GenBank/DDBJ databases">
        <title>Genomic Encyclopedia of Type Strains, Phase IV (KMG-IV): sequencing the most valuable type-strain genomes for metagenomic binning, comparative biology and taxonomic classification.</title>
        <authorList>
            <person name="Goeker M."/>
        </authorList>
    </citation>
    <scope>NUCLEOTIDE SEQUENCE [LARGE SCALE GENOMIC DNA]</scope>
    <source>
        <strain evidence="2 3">DSM 27939</strain>
    </source>
</reference>
<dbReference type="AlphaFoldDB" id="A0A7W8JVH3"/>
<dbReference type="Proteomes" id="UP000552709">
    <property type="component" value="Unassembled WGS sequence"/>
</dbReference>